<protein>
    <submittedName>
        <fullName evidence="1">TIGR02281 family clan AA aspartic protease</fullName>
    </submittedName>
</protein>
<keyword evidence="1" id="KW-0378">Hydrolase</keyword>
<gene>
    <name evidence="1" type="ORF">GCM10022414_12700</name>
</gene>
<comment type="caution">
    <text evidence="1">The sequence shown here is derived from an EMBL/GenBank/DDBJ whole genome shotgun (WGS) entry which is preliminary data.</text>
</comment>
<sequence>MRWILVGVILLAASLAWSEPSNVVVRGLFDKAALFEIDGRSQLLRNGQHDSSGLQLISATPLQAVVEVAGQRQTLVLNKRIGAIYQQAAINTVVLRKNSRSEYRMTVSINGRMVDGVIDTGASTIAMSSREAQRLGIAYKQCLPTVVATASGLSDAYAISLAKVELGSIAVPHVNAIVIEGNYPHVLLLGMSFLQHVNLQEHNNILTLTARHN</sequence>
<dbReference type="PROSITE" id="PS00141">
    <property type="entry name" value="ASP_PROTEASE"/>
    <property type="match status" value="1"/>
</dbReference>
<dbReference type="InterPro" id="IPR011969">
    <property type="entry name" value="Clan_AA_Asp_peptidase_C"/>
</dbReference>
<dbReference type="InterPro" id="IPR001969">
    <property type="entry name" value="Aspartic_peptidase_AS"/>
</dbReference>
<accession>A0ABP7WKF5</accession>
<dbReference type="RefSeq" id="WP_344933675.1">
    <property type="nucleotide sequence ID" value="NZ_BAABDM010000002.1"/>
</dbReference>
<dbReference type="GO" id="GO:0006508">
    <property type="term" value="P:proteolysis"/>
    <property type="evidence" value="ECO:0007669"/>
    <property type="project" value="UniProtKB-KW"/>
</dbReference>
<dbReference type="Proteomes" id="UP001500392">
    <property type="component" value="Unassembled WGS sequence"/>
</dbReference>
<reference evidence="2" key="1">
    <citation type="journal article" date="2019" name="Int. J. Syst. Evol. Microbiol.">
        <title>The Global Catalogue of Microorganisms (GCM) 10K type strain sequencing project: providing services to taxonomists for standard genome sequencing and annotation.</title>
        <authorList>
            <consortium name="The Broad Institute Genomics Platform"/>
            <consortium name="The Broad Institute Genome Sequencing Center for Infectious Disease"/>
            <person name="Wu L."/>
            <person name="Ma J."/>
        </authorList>
    </citation>
    <scope>NUCLEOTIDE SEQUENCE [LARGE SCALE GENOMIC DNA]</scope>
    <source>
        <strain evidence="2">JCM 17304</strain>
    </source>
</reference>
<name>A0ABP7WKF5_9GAMM</name>
<dbReference type="Gene3D" id="2.40.70.10">
    <property type="entry name" value="Acid Proteases"/>
    <property type="match status" value="1"/>
</dbReference>
<dbReference type="CDD" id="cd05483">
    <property type="entry name" value="retropepsin_like_bacteria"/>
    <property type="match status" value="1"/>
</dbReference>
<keyword evidence="1" id="KW-0645">Protease</keyword>
<proteinExistence type="predicted"/>
<dbReference type="Pfam" id="PF13975">
    <property type="entry name" value="gag-asp_proteas"/>
    <property type="match status" value="1"/>
</dbReference>
<dbReference type="InterPro" id="IPR034122">
    <property type="entry name" value="Retropepsin-like_bacterial"/>
</dbReference>
<dbReference type="InterPro" id="IPR021109">
    <property type="entry name" value="Peptidase_aspartic_dom_sf"/>
</dbReference>
<dbReference type="NCBIfam" id="TIGR02281">
    <property type="entry name" value="clan_AA_DTGA"/>
    <property type="match status" value="1"/>
</dbReference>
<evidence type="ECO:0000313" key="2">
    <source>
        <dbReference type="Proteomes" id="UP001500392"/>
    </source>
</evidence>
<dbReference type="SUPFAM" id="SSF50630">
    <property type="entry name" value="Acid proteases"/>
    <property type="match status" value="1"/>
</dbReference>
<dbReference type="GO" id="GO:0008233">
    <property type="term" value="F:peptidase activity"/>
    <property type="evidence" value="ECO:0007669"/>
    <property type="project" value="UniProtKB-KW"/>
</dbReference>
<evidence type="ECO:0000313" key="1">
    <source>
        <dbReference type="EMBL" id="GAA4090963.1"/>
    </source>
</evidence>
<keyword evidence="2" id="KW-1185">Reference proteome</keyword>
<organism evidence="1 2">
    <name type="scientific">Zhongshania borealis</name>
    <dbReference type="NCBI Taxonomy" id="889488"/>
    <lineage>
        <taxon>Bacteria</taxon>
        <taxon>Pseudomonadati</taxon>
        <taxon>Pseudomonadota</taxon>
        <taxon>Gammaproteobacteria</taxon>
        <taxon>Cellvibrionales</taxon>
        <taxon>Spongiibacteraceae</taxon>
        <taxon>Zhongshania</taxon>
    </lineage>
</organism>
<dbReference type="EMBL" id="BAABDM010000002">
    <property type="protein sequence ID" value="GAA4090963.1"/>
    <property type="molecule type" value="Genomic_DNA"/>
</dbReference>